<evidence type="ECO:0000256" key="1">
    <source>
        <dbReference type="SAM" id="Phobius"/>
    </source>
</evidence>
<name>A0ABV8W041_9BACI</name>
<dbReference type="PANTHER" id="PTHR36834:SF2">
    <property type="entry name" value="MEMBRANE PROTEIN"/>
    <property type="match status" value="1"/>
</dbReference>
<keyword evidence="1" id="KW-0812">Transmembrane</keyword>
<keyword evidence="1" id="KW-0472">Membrane</keyword>
<keyword evidence="4" id="KW-1185">Reference proteome</keyword>
<gene>
    <name evidence="3" type="ORF">ACFOZ1_11645</name>
</gene>
<feature type="transmembrane region" description="Helical" evidence="1">
    <location>
        <begin position="72"/>
        <end position="95"/>
    </location>
</feature>
<sequence length="157" mass="18441">MKKNQIERNLWHELLLFIFVVYHIGLASQTIVPKYISDLQLPYWNNSQINLIPFQTLDNYFSLRDVAGYRSISFINLLGNIFLFTPLGFLTPILWKRFQSTSYILLLGFLVTLCIESIQLFIGRSTDIDDMILNILGVLVGFFIYRMMRSMIIYLNK</sequence>
<feature type="transmembrane region" description="Helical" evidence="1">
    <location>
        <begin position="128"/>
        <end position="148"/>
    </location>
</feature>
<keyword evidence="1" id="KW-1133">Transmembrane helix</keyword>
<evidence type="ECO:0000313" key="3">
    <source>
        <dbReference type="EMBL" id="MFC4388453.1"/>
    </source>
</evidence>
<evidence type="ECO:0000313" key="4">
    <source>
        <dbReference type="Proteomes" id="UP001595880"/>
    </source>
</evidence>
<dbReference type="PANTHER" id="PTHR36834">
    <property type="entry name" value="MEMBRANE PROTEIN-RELATED"/>
    <property type="match status" value="1"/>
</dbReference>
<reference evidence="4" key="1">
    <citation type="journal article" date="2019" name="Int. J. Syst. Evol. Microbiol.">
        <title>The Global Catalogue of Microorganisms (GCM) 10K type strain sequencing project: providing services to taxonomists for standard genome sequencing and annotation.</title>
        <authorList>
            <consortium name="The Broad Institute Genomics Platform"/>
            <consortium name="The Broad Institute Genome Sequencing Center for Infectious Disease"/>
            <person name="Wu L."/>
            <person name="Ma J."/>
        </authorList>
    </citation>
    <scope>NUCLEOTIDE SEQUENCE [LARGE SCALE GENOMIC DNA]</scope>
    <source>
        <strain evidence="4">KACC 14058</strain>
    </source>
</reference>
<feature type="transmembrane region" description="Helical" evidence="1">
    <location>
        <begin position="102"/>
        <end position="122"/>
    </location>
</feature>
<dbReference type="InterPro" id="IPR006976">
    <property type="entry name" value="VanZ-like"/>
</dbReference>
<organism evidence="3 4">
    <name type="scientific">Gracilibacillus marinus</name>
    <dbReference type="NCBI Taxonomy" id="630535"/>
    <lineage>
        <taxon>Bacteria</taxon>
        <taxon>Bacillati</taxon>
        <taxon>Bacillota</taxon>
        <taxon>Bacilli</taxon>
        <taxon>Bacillales</taxon>
        <taxon>Bacillaceae</taxon>
        <taxon>Gracilibacillus</taxon>
    </lineage>
</organism>
<dbReference type="Pfam" id="PF04892">
    <property type="entry name" value="VanZ"/>
    <property type="match status" value="1"/>
</dbReference>
<evidence type="ECO:0000259" key="2">
    <source>
        <dbReference type="Pfam" id="PF04892"/>
    </source>
</evidence>
<dbReference type="EMBL" id="JBHSDV010000003">
    <property type="protein sequence ID" value="MFC4388453.1"/>
    <property type="molecule type" value="Genomic_DNA"/>
</dbReference>
<feature type="domain" description="VanZ-like" evidence="2">
    <location>
        <begin position="19"/>
        <end position="148"/>
    </location>
</feature>
<dbReference type="InterPro" id="IPR053150">
    <property type="entry name" value="Teicoplanin_resist-assoc"/>
</dbReference>
<protein>
    <submittedName>
        <fullName evidence="3">VanZ family protein</fullName>
    </submittedName>
</protein>
<dbReference type="RefSeq" id="WP_390199471.1">
    <property type="nucleotide sequence ID" value="NZ_JBHSDV010000003.1"/>
</dbReference>
<feature type="transmembrane region" description="Helical" evidence="1">
    <location>
        <begin position="12"/>
        <end position="32"/>
    </location>
</feature>
<comment type="caution">
    <text evidence="3">The sequence shown here is derived from an EMBL/GenBank/DDBJ whole genome shotgun (WGS) entry which is preliminary data.</text>
</comment>
<accession>A0ABV8W041</accession>
<dbReference type="Proteomes" id="UP001595880">
    <property type="component" value="Unassembled WGS sequence"/>
</dbReference>
<proteinExistence type="predicted"/>